<sequence length="118" mass="13597">MVRPRTRANPIPQELDLANTVAALQQQLLEQQQETNRLREQIAHLNQIPRANDVPPQGNPVPLVALQVPEVHKEVPWNVEVLLPPVGIQANPLLIRENLLHERFRRMKTPELKDLRIQ</sequence>
<accession>A0AA88IY34</accession>
<name>A0AA88IY34_FICCA</name>
<evidence type="ECO:0000256" key="1">
    <source>
        <dbReference type="SAM" id="Coils"/>
    </source>
</evidence>
<keyword evidence="1" id="KW-0175">Coiled coil</keyword>
<evidence type="ECO:0000313" key="3">
    <source>
        <dbReference type="Proteomes" id="UP001187192"/>
    </source>
</evidence>
<protein>
    <submittedName>
        <fullName evidence="2">Uncharacterized protein</fullName>
    </submittedName>
</protein>
<evidence type="ECO:0000313" key="2">
    <source>
        <dbReference type="EMBL" id="GMN60378.1"/>
    </source>
</evidence>
<reference evidence="2" key="1">
    <citation type="submission" date="2023-07" db="EMBL/GenBank/DDBJ databases">
        <title>draft genome sequence of fig (Ficus carica).</title>
        <authorList>
            <person name="Takahashi T."/>
            <person name="Nishimura K."/>
        </authorList>
    </citation>
    <scope>NUCLEOTIDE SEQUENCE</scope>
</reference>
<dbReference type="Proteomes" id="UP001187192">
    <property type="component" value="Unassembled WGS sequence"/>
</dbReference>
<dbReference type="AlphaFoldDB" id="A0AA88IY34"/>
<organism evidence="2 3">
    <name type="scientific">Ficus carica</name>
    <name type="common">Common fig</name>
    <dbReference type="NCBI Taxonomy" id="3494"/>
    <lineage>
        <taxon>Eukaryota</taxon>
        <taxon>Viridiplantae</taxon>
        <taxon>Streptophyta</taxon>
        <taxon>Embryophyta</taxon>
        <taxon>Tracheophyta</taxon>
        <taxon>Spermatophyta</taxon>
        <taxon>Magnoliopsida</taxon>
        <taxon>eudicotyledons</taxon>
        <taxon>Gunneridae</taxon>
        <taxon>Pentapetalae</taxon>
        <taxon>rosids</taxon>
        <taxon>fabids</taxon>
        <taxon>Rosales</taxon>
        <taxon>Moraceae</taxon>
        <taxon>Ficeae</taxon>
        <taxon>Ficus</taxon>
    </lineage>
</organism>
<keyword evidence="3" id="KW-1185">Reference proteome</keyword>
<comment type="caution">
    <text evidence="2">The sequence shown here is derived from an EMBL/GenBank/DDBJ whole genome shotgun (WGS) entry which is preliminary data.</text>
</comment>
<feature type="coiled-coil region" evidence="1">
    <location>
        <begin position="21"/>
        <end position="48"/>
    </location>
</feature>
<proteinExistence type="predicted"/>
<gene>
    <name evidence="2" type="ORF">TIFTF001_029467</name>
</gene>
<dbReference type="EMBL" id="BTGU01000098">
    <property type="protein sequence ID" value="GMN60378.1"/>
    <property type="molecule type" value="Genomic_DNA"/>
</dbReference>